<evidence type="ECO:0000259" key="1">
    <source>
        <dbReference type="PROSITE" id="PS50181"/>
    </source>
</evidence>
<feature type="domain" description="F-box" evidence="1">
    <location>
        <begin position="10"/>
        <end position="47"/>
    </location>
</feature>
<accession>A0A132B8B7</accession>
<reference evidence="2 3" key="1">
    <citation type="submission" date="2015-10" db="EMBL/GenBank/DDBJ databases">
        <title>Full genome of DAOMC 229536 Phialocephala scopiformis, a fungal endophyte of spruce producing the potent anti-insectan compound rugulosin.</title>
        <authorList>
            <consortium name="DOE Joint Genome Institute"/>
            <person name="Walker A.K."/>
            <person name="Frasz S.L."/>
            <person name="Seifert K.A."/>
            <person name="Miller J.D."/>
            <person name="Mondo S.J."/>
            <person name="Labutti K."/>
            <person name="Lipzen A."/>
            <person name="Dockter R."/>
            <person name="Kennedy M."/>
            <person name="Grigoriev I.V."/>
            <person name="Spatafora J.W."/>
        </authorList>
    </citation>
    <scope>NUCLEOTIDE SEQUENCE [LARGE SCALE GENOMIC DNA]</scope>
    <source>
        <strain evidence="2 3">CBS 120377</strain>
    </source>
</reference>
<dbReference type="AlphaFoldDB" id="A0A132B8B7"/>
<dbReference type="Proteomes" id="UP000070700">
    <property type="component" value="Unassembled WGS sequence"/>
</dbReference>
<name>A0A132B8B7_MOLSC</name>
<dbReference type="KEGG" id="psco:LY89DRAFT_676558"/>
<dbReference type="InterPro" id="IPR001810">
    <property type="entry name" value="F-box_dom"/>
</dbReference>
<dbReference type="RefSeq" id="XP_018062997.1">
    <property type="nucleotide sequence ID" value="XM_018213600.1"/>
</dbReference>
<dbReference type="GeneID" id="28823326"/>
<dbReference type="OrthoDB" id="3560939at2759"/>
<dbReference type="PROSITE" id="PS50181">
    <property type="entry name" value="FBOX"/>
    <property type="match status" value="1"/>
</dbReference>
<dbReference type="SUPFAM" id="SSF81383">
    <property type="entry name" value="F-box domain"/>
    <property type="match status" value="1"/>
</dbReference>
<proteinExistence type="predicted"/>
<sequence length="180" mass="20625">MASPELSSRPLSLLALPPEIHAAILPHLQFLDLHTLRLVNHYFHALVLPPSHTELLSAEKTPKFDFLACKKAPGGAQAHNRFCIECGRRPLPGVHRYMLGARWEEHGVPYARCKRCKMIAKGPEDQAVPLCFSCHTQDLEKARAVEELKRVQAEAREREKRRSLRAERRRIWIERGFAPE</sequence>
<keyword evidence="3" id="KW-1185">Reference proteome</keyword>
<organism evidence="2 3">
    <name type="scientific">Mollisia scopiformis</name>
    <name type="common">Conifer needle endophyte fungus</name>
    <name type="synonym">Phialocephala scopiformis</name>
    <dbReference type="NCBI Taxonomy" id="149040"/>
    <lineage>
        <taxon>Eukaryota</taxon>
        <taxon>Fungi</taxon>
        <taxon>Dikarya</taxon>
        <taxon>Ascomycota</taxon>
        <taxon>Pezizomycotina</taxon>
        <taxon>Leotiomycetes</taxon>
        <taxon>Helotiales</taxon>
        <taxon>Mollisiaceae</taxon>
        <taxon>Mollisia</taxon>
    </lineage>
</organism>
<gene>
    <name evidence="2" type="ORF">LY89DRAFT_676558</name>
</gene>
<protein>
    <recommendedName>
        <fullName evidence="1">F-box domain-containing protein</fullName>
    </recommendedName>
</protein>
<evidence type="ECO:0000313" key="2">
    <source>
        <dbReference type="EMBL" id="KUJ08642.1"/>
    </source>
</evidence>
<dbReference type="EMBL" id="KQ947434">
    <property type="protein sequence ID" value="KUJ08642.1"/>
    <property type="molecule type" value="Genomic_DNA"/>
</dbReference>
<dbReference type="InterPro" id="IPR036047">
    <property type="entry name" value="F-box-like_dom_sf"/>
</dbReference>
<dbReference type="InParanoid" id="A0A132B8B7"/>
<evidence type="ECO:0000313" key="3">
    <source>
        <dbReference type="Proteomes" id="UP000070700"/>
    </source>
</evidence>